<dbReference type="Proteomes" id="UP000233387">
    <property type="component" value="Unassembled WGS sequence"/>
</dbReference>
<gene>
    <name evidence="2" type="ORF">Rain11_0528</name>
</gene>
<proteinExistence type="predicted"/>
<evidence type="ECO:0000256" key="1">
    <source>
        <dbReference type="SAM" id="Coils"/>
    </source>
</evidence>
<dbReference type="SUPFAM" id="SSF48537">
    <property type="entry name" value="Phospholipase C/P1 nuclease"/>
    <property type="match status" value="1"/>
</dbReference>
<feature type="coiled-coil region" evidence="1">
    <location>
        <begin position="299"/>
        <end position="328"/>
    </location>
</feature>
<dbReference type="AlphaFoldDB" id="A0A2N3IJE1"/>
<accession>A0A2N3IJE1</accession>
<keyword evidence="1" id="KW-0175">Coiled coil</keyword>
<evidence type="ECO:0000313" key="3">
    <source>
        <dbReference type="Proteomes" id="UP000233387"/>
    </source>
</evidence>
<comment type="caution">
    <text evidence="2">The sequence shown here is derived from an EMBL/GenBank/DDBJ whole genome shotgun (WGS) entry which is preliminary data.</text>
</comment>
<dbReference type="InterPro" id="IPR008947">
    <property type="entry name" value="PLipase_C/P1_nuclease_dom_sf"/>
</dbReference>
<dbReference type="GO" id="GO:0016788">
    <property type="term" value="F:hydrolase activity, acting on ester bonds"/>
    <property type="evidence" value="ECO:0007669"/>
    <property type="project" value="InterPro"/>
</dbReference>
<organism evidence="2 3">
    <name type="scientific">Raineya orbicola</name>
    <dbReference type="NCBI Taxonomy" id="2016530"/>
    <lineage>
        <taxon>Bacteria</taxon>
        <taxon>Pseudomonadati</taxon>
        <taxon>Bacteroidota</taxon>
        <taxon>Cytophagia</taxon>
        <taxon>Cytophagales</taxon>
        <taxon>Raineyaceae</taxon>
        <taxon>Raineya</taxon>
    </lineage>
</organism>
<reference evidence="2 3" key="1">
    <citation type="submission" date="2017-06" db="EMBL/GenBank/DDBJ databases">
        <title>Raineya orbicola gen. nov., sp. nov. a slightly thermophilic bacterium of the phylum Bacteroidetes and the description of Raineyaceae fam. nov.</title>
        <authorList>
            <person name="Albuquerque L."/>
            <person name="Polonia A.R.M."/>
            <person name="Barroso C."/>
            <person name="Froufe H.J.C."/>
            <person name="Lage O."/>
            <person name="Lobo-Da-Cunha A."/>
            <person name="Egas C."/>
            <person name="Da Costa M.S."/>
        </authorList>
    </citation>
    <scope>NUCLEOTIDE SEQUENCE [LARGE SCALE GENOMIC DNA]</scope>
    <source>
        <strain evidence="2 3">SPSPC-11</strain>
    </source>
</reference>
<evidence type="ECO:0000313" key="2">
    <source>
        <dbReference type="EMBL" id="PKQ70445.1"/>
    </source>
</evidence>
<name>A0A2N3IJE1_9BACT</name>
<dbReference type="EMBL" id="NKXO01000006">
    <property type="protein sequence ID" value="PKQ70445.1"/>
    <property type="molecule type" value="Genomic_DNA"/>
</dbReference>
<dbReference type="Gene3D" id="1.10.575.10">
    <property type="entry name" value="P1 Nuclease"/>
    <property type="match status" value="1"/>
</dbReference>
<dbReference type="RefSeq" id="WP_207764413.1">
    <property type="nucleotide sequence ID" value="NZ_NKXO01000006.1"/>
</dbReference>
<sequence>MKKGYLQNFILFIGLVLLLSSTQKKSPQWGFFGHKKINRLAVFCLPPEMIRFYKHYITFITEEAVNPDSRRYAVEGEAERHFIDIDVYDKFFNDSAVYKMPRYWKQAVERFTEDTLKAYGIVPWHIEKMKHDLTRAFEQREVKRILRLSADLGHYIADSNVPLHTTENYNGQKTGQVGIHGFWESRLPELFSQDYDLFVGRAEYIKNTQLRAWDYVINAHNALDSVLRFEKELTQEFPEDKKYVFEERNKITIRTYSREFSKAYHDRLNGQVERRFRASVKAVADFWYTAWVDAGQPDLNKLIDAISNEELQKELEQEKEQWKQQKYQVRPHDNAALWQGDGYLEHSNSCCFVAHHQPKQKLLGKNKTSKIQRK</sequence>
<dbReference type="CDD" id="cd10981">
    <property type="entry name" value="ZnPC_S1P1"/>
    <property type="match status" value="1"/>
</dbReference>
<keyword evidence="3" id="KW-1185">Reference proteome</keyword>
<protein>
    <submittedName>
        <fullName evidence="2">S1/P1 Nuclease</fullName>
    </submittedName>
</protein>